<reference evidence="1" key="1">
    <citation type="journal article" date="2021" name="Proc. Natl. Acad. Sci. U.S.A.">
        <title>A Catalog of Tens of Thousands of Viruses from Human Metagenomes Reveals Hidden Associations with Chronic Diseases.</title>
        <authorList>
            <person name="Tisza M.J."/>
            <person name="Buck C.B."/>
        </authorList>
    </citation>
    <scope>NUCLEOTIDE SEQUENCE</scope>
    <source>
        <strain evidence="1">CtwVB15</strain>
    </source>
</reference>
<sequence>MTSRDFHPIRRPPAFYFFPCRHRPKPTAQP</sequence>
<name>A0A8S5UNF9_9CAUD</name>
<protein>
    <submittedName>
        <fullName evidence="1">Ubiquitin-like-conjugating enzyme</fullName>
    </submittedName>
</protein>
<accession>A0A8S5UNF9</accession>
<evidence type="ECO:0000313" key="1">
    <source>
        <dbReference type="EMBL" id="DAF95963.1"/>
    </source>
</evidence>
<dbReference type="EMBL" id="BK016112">
    <property type="protein sequence ID" value="DAF95963.1"/>
    <property type="molecule type" value="Genomic_DNA"/>
</dbReference>
<organism evidence="1">
    <name type="scientific">Myoviridae sp. ctwVB15</name>
    <dbReference type="NCBI Taxonomy" id="2825208"/>
    <lineage>
        <taxon>Viruses</taxon>
        <taxon>Duplodnaviria</taxon>
        <taxon>Heunggongvirae</taxon>
        <taxon>Uroviricota</taxon>
        <taxon>Caudoviricetes</taxon>
    </lineage>
</organism>
<proteinExistence type="predicted"/>